<name>A0A699IBE2_TANCI</name>
<evidence type="ECO:0000313" key="2">
    <source>
        <dbReference type="EMBL" id="GEZ36939.1"/>
    </source>
</evidence>
<dbReference type="EMBL" id="BKCJ010270703">
    <property type="protein sequence ID" value="GEZ36939.1"/>
    <property type="molecule type" value="Genomic_DNA"/>
</dbReference>
<organism evidence="2">
    <name type="scientific">Tanacetum cinerariifolium</name>
    <name type="common">Dalmatian daisy</name>
    <name type="synonym">Chrysanthemum cinerariifolium</name>
    <dbReference type="NCBI Taxonomy" id="118510"/>
    <lineage>
        <taxon>Eukaryota</taxon>
        <taxon>Viridiplantae</taxon>
        <taxon>Streptophyta</taxon>
        <taxon>Embryophyta</taxon>
        <taxon>Tracheophyta</taxon>
        <taxon>Spermatophyta</taxon>
        <taxon>Magnoliopsida</taxon>
        <taxon>eudicotyledons</taxon>
        <taxon>Gunneridae</taxon>
        <taxon>Pentapetalae</taxon>
        <taxon>asterids</taxon>
        <taxon>campanulids</taxon>
        <taxon>Asterales</taxon>
        <taxon>Asteraceae</taxon>
        <taxon>Asteroideae</taxon>
        <taxon>Anthemideae</taxon>
        <taxon>Anthemidinae</taxon>
        <taxon>Tanacetum</taxon>
    </lineage>
</organism>
<evidence type="ECO:0000259" key="1">
    <source>
        <dbReference type="Pfam" id="PF03732"/>
    </source>
</evidence>
<protein>
    <recommendedName>
        <fullName evidence="1">Retrotransposon gag domain-containing protein</fullName>
    </recommendedName>
</protein>
<sequence length="302" mass="34526">YEDAIVVPQINANNFELKQTLINLVQSNQFTRRQDPHNHLRFFNKVTSTFRRPEVPNTTIKLLLFPFSLEGEARIWLDKEPPRSILTWEDLVSKFINQFFPPSKTTYLRNEITNFLQKSNKTFNEAWERFKDLLLGGNFLDKILRECLSIIESKSKVRYSRSRVTDVRTNANAPLHPSSHSNSFDLQQIATSLEDKLDIRMNRFEKSLNDMKNSFITPTAPLKAVAKNVYKPSSSSSLPSNTILNSKGEAIAITTRSDTELPSPEDIQPPLIQVEVQVDKPAEEPSVVIPKAKANLPYPSRL</sequence>
<feature type="non-terminal residue" evidence="2">
    <location>
        <position position="1"/>
    </location>
</feature>
<comment type="caution">
    <text evidence="2">The sequence shown here is derived from an EMBL/GenBank/DDBJ whole genome shotgun (WGS) entry which is preliminary data.</text>
</comment>
<dbReference type="AlphaFoldDB" id="A0A699IBE2"/>
<dbReference type="PANTHER" id="PTHR33223:SF11">
    <property type="entry name" value="ELEMENT PROTEIN, PUTATIVE-RELATED"/>
    <property type="match status" value="1"/>
</dbReference>
<feature type="domain" description="Retrotransposon gag" evidence="1">
    <location>
        <begin position="64"/>
        <end position="134"/>
    </location>
</feature>
<dbReference type="Pfam" id="PF03732">
    <property type="entry name" value="Retrotrans_gag"/>
    <property type="match status" value="1"/>
</dbReference>
<dbReference type="InterPro" id="IPR005162">
    <property type="entry name" value="Retrotrans_gag_dom"/>
</dbReference>
<dbReference type="PANTHER" id="PTHR33223">
    <property type="entry name" value="CCHC-TYPE DOMAIN-CONTAINING PROTEIN"/>
    <property type="match status" value="1"/>
</dbReference>
<reference evidence="2" key="1">
    <citation type="journal article" date="2019" name="Sci. Rep.">
        <title>Draft genome of Tanacetum cinerariifolium, the natural source of mosquito coil.</title>
        <authorList>
            <person name="Yamashiro T."/>
            <person name="Shiraishi A."/>
            <person name="Satake H."/>
            <person name="Nakayama K."/>
        </authorList>
    </citation>
    <scope>NUCLEOTIDE SEQUENCE</scope>
</reference>
<gene>
    <name evidence="2" type="ORF">Tci_508912</name>
</gene>
<accession>A0A699IBE2</accession>
<proteinExistence type="predicted"/>